<dbReference type="Proteomes" id="UP000006643">
    <property type="component" value="Unassembled WGS sequence"/>
</dbReference>
<dbReference type="EMBL" id="DS028124">
    <property type="protein sequence ID" value="EEY68989.1"/>
    <property type="molecule type" value="Genomic_DNA"/>
</dbReference>
<organism evidence="1 2">
    <name type="scientific">Phytophthora infestans (strain T30-4)</name>
    <name type="common">Potato late blight agent</name>
    <dbReference type="NCBI Taxonomy" id="403677"/>
    <lineage>
        <taxon>Eukaryota</taxon>
        <taxon>Sar</taxon>
        <taxon>Stramenopiles</taxon>
        <taxon>Oomycota</taxon>
        <taxon>Peronosporomycetes</taxon>
        <taxon>Peronosporales</taxon>
        <taxon>Peronosporaceae</taxon>
        <taxon>Phytophthora</taxon>
    </lineage>
</organism>
<reference evidence="2" key="1">
    <citation type="journal article" date="2009" name="Nature">
        <title>Genome sequence and analysis of the Irish potato famine pathogen Phytophthora infestans.</title>
        <authorList>
            <consortium name="The Broad Institute Genome Sequencing Platform"/>
            <person name="Haas B.J."/>
            <person name="Kamoun S."/>
            <person name="Zody M.C."/>
            <person name="Jiang R.H."/>
            <person name="Handsaker R.E."/>
            <person name="Cano L.M."/>
            <person name="Grabherr M."/>
            <person name="Kodira C.D."/>
            <person name="Raffaele S."/>
            <person name="Torto-Alalibo T."/>
            <person name="Bozkurt T.O."/>
            <person name="Ah-Fong A.M."/>
            <person name="Alvarado L."/>
            <person name="Anderson V.L."/>
            <person name="Armstrong M.R."/>
            <person name="Avrova A."/>
            <person name="Baxter L."/>
            <person name="Beynon J."/>
            <person name="Boevink P.C."/>
            <person name="Bollmann S.R."/>
            <person name="Bos J.I."/>
            <person name="Bulone V."/>
            <person name="Cai G."/>
            <person name="Cakir C."/>
            <person name="Carrington J.C."/>
            <person name="Chawner M."/>
            <person name="Conti L."/>
            <person name="Costanzo S."/>
            <person name="Ewan R."/>
            <person name="Fahlgren N."/>
            <person name="Fischbach M.A."/>
            <person name="Fugelstad J."/>
            <person name="Gilroy E.M."/>
            <person name="Gnerre S."/>
            <person name="Green P.J."/>
            <person name="Grenville-Briggs L.J."/>
            <person name="Griffith J."/>
            <person name="Grunwald N.J."/>
            <person name="Horn K."/>
            <person name="Horner N.R."/>
            <person name="Hu C.H."/>
            <person name="Huitema E."/>
            <person name="Jeong D.H."/>
            <person name="Jones A.M."/>
            <person name="Jones J.D."/>
            <person name="Jones R.W."/>
            <person name="Karlsson E.K."/>
            <person name="Kunjeti S.G."/>
            <person name="Lamour K."/>
            <person name="Liu Z."/>
            <person name="Ma L."/>
            <person name="Maclean D."/>
            <person name="Chibucos M.C."/>
            <person name="McDonald H."/>
            <person name="McWalters J."/>
            <person name="Meijer H.J."/>
            <person name="Morgan W."/>
            <person name="Morris P.F."/>
            <person name="Munro C.A."/>
            <person name="O'Neill K."/>
            <person name="Ospina-Giraldo M."/>
            <person name="Pinzon A."/>
            <person name="Pritchard L."/>
            <person name="Ramsahoye B."/>
            <person name="Ren Q."/>
            <person name="Restrepo S."/>
            <person name="Roy S."/>
            <person name="Sadanandom A."/>
            <person name="Savidor A."/>
            <person name="Schornack S."/>
            <person name="Schwartz D.C."/>
            <person name="Schumann U.D."/>
            <person name="Schwessinger B."/>
            <person name="Seyer L."/>
            <person name="Sharpe T."/>
            <person name="Silvar C."/>
            <person name="Song J."/>
            <person name="Studholme D.J."/>
            <person name="Sykes S."/>
            <person name="Thines M."/>
            <person name="van de Vondervoort P.J."/>
            <person name="Phuntumart V."/>
            <person name="Wawra S."/>
            <person name="Weide R."/>
            <person name="Win J."/>
            <person name="Young C."/>
            <person name="Zhou S."/>
            <person name="Fry W."/>
            <person name="Meyers B.C."/>
            <person name="van West P."/>
            <person name="Ristaino J."/>
            <person name="Govers F."/>
            <person name="Birch P.R."/>
            <person name="Whisson S.C."/>
            <person name="Judelson H.S."/>
            <person name="Nusbaum C."/>
        </authorList>
    </citation>
    <scope>NUCLEOTIDE SEQUENCE [LARGE SCALE GENOMIC DNA]</scope>
    <source>
        <strain evidence="2">T30-4</strain>
    </source>
</reference>
<gene>
    <name evidence="1" type="ORF">PITG_05147</name>
</gene>
<name>D0N3N5_PHYIT</name>
<dbReference type="VEuPathDB" id="FungiDB:PITG_05147"/>
<dbReference type="InParanoid" id="D0N3N5"/>
<dbReference type="GeneID" id="9465999"/>
<dbReference type="RefSeq" id="XP_002998843.1">
    <property type="nucleotide sequence ID" value="XM_002998797.1"/>
</dbReference>
<keyword evidence="2" id="KW-1185">Reference proteome</keyword>
<proteinExistence type="predicted"/>
<dbReference type="OrthoDB" id="146848at2759"/>
<dbReference type="AlphaFoldDB" id="D0N3N5"/>
<evidence type="ECO:0000313" key="2">
    <source>
        <dbReference type="Proteomes" id="UP000006643"/>
    </source>
</evidence>
<dbReference type="HOGENOM" id="CLU_2563382_0_0_1"/>
<dbReference type="KEGG" id="pif:PITG_05147"/>
<sequence>MELETLGIPGKWFNPTLYTRAYARALDQPADKKTYGTHLVRKGVAIFECNGSTGVPQLSACVCAVGGRLEECKTATPVRSNM</sequence>
<accession>D0N3N5</accession>
<protein>
    <submittedName>
        <fullName evidence="1">Uncharacterized protein</fullName>
    </submittedName>
</protein>
<evidence type="ECO:0000313" key="1">
    <source>
        <dbReference type="EMBL" id="EEY68989.1"/>
    </source>
</evidence>